<keyword evidence="2" id="KW-0472">Membrane</keyword>
<dbReference type="GO" id="GO:0022857">
    <property type="term" value="F:transmembrane transporter activity"/>
    <property type="evidence" value="ECO:0007669"/>
    <property type="project" value="TreeGrafter"/>
</dbReference>
<dbReference type="GO" id="GO:0016020">
    <property type="term" value="C:membrane"/>
    <property type="evidence" value="ECO:0007669"/>
    <property type="project" value="TreeGrafter"/>
</dbReference>
<organism evidence="3 4">
    <name type="scientific">Aeromicrobium phragmitis</name>
    <dbReference type="NCBI Taxonomy" id="2478914"/>
    <lineage>
        <taxon>Bacteria</taxon>
        <taxon>Bacillati</taxon>
        <taxon>Actinomycetota</taxon>
        <taxon>Actinomycetes</taxon>
        <taxon>Propionibacteriales</taxon>
        <taxon>Nocardioidaceae</taxon>
        <taxon>Aeromicrobium</taxon>
    </lineage>
</organism>
<name>A0A3L8PLQ6_9ACTN</name>
<dbReference type="InterPro" id="IPR036412">
    <property type="entry name" value="HAD-like_sf"/>
</dbReference>
<gene>
    <name evidence="3" type="ORF">D9V41_14080</name>
</gene>
<protein>
    <submittedName>
        <fullName evidence="3">HAD family hydrolase</fullName>
    </submittedName>
</protein>
<dbReference type="InterPro" id="IPR023299">
    <property type="entry name" value="ATPase_P-typ_cyto_dom_N"/>
</dbReference>
<keyword evidence="3" id="KW-0378">Hydrolase</keyword>
<comment type="caution">
    <text evidence="3">The sequence shown here is derived from an EMBL/GenBank/DDBJ whole genome shotgun (WGS) entry which is preliminary data.</text>
</comment>
<evidence type="ECO:0000313" key="3">
    <source>
        <dbReference type="EMBL" id="RLV54942.1"/>
    </source>
</evidence>
<sequence length="309" mass="33246">MNPRVIWVAAATTVLAVWWLLDGPLWALVAALGTLVVTAPAAFDLGARGAERSLLRAARKRGLELPTDPHIDHLVLDKQGYLTTGTLRVESVEPIRADYDRDMRWFAGALEHHSEHPVGKALARLATRGRVTDVVHHEDAGISGVVDKHPVRVGRPRWIGLPDSERLGTTVGVEVDERPLGTITLVDTIAPHAPPGVTMLRELGITPVLATTDSPRNAEHLAHSVGIERWYGATTPEQAAAALRADGRRADVLPAPSEPRDLRLVAEAYALARDLPARIARSRRTALVVSVAAGLVVASSPALAMFSPR</sequence>
<accession>A0A3L8PLQ6</accession>
<dbReference type="InterPro" id="IPR051014">
    <property type="entry name" value="Cation_Transport_ATPase_IB"/>
</dbReference>
<dbReference type="PANTHER" id="PTHR48085:SF5">
    <property type="entry name" value="CADMIUM_ZINC-TRANSPORTING ATPASE HMA4-RELATED"/>
    <property type="match status" value="1"/>
</dbReference>
<evidence type="ECO:0000256" key="1">
    <source>
        <dbReference type="ARBA" id="ARBA00006024"/>
    </source>
</evidence>
<dbReference type="Gene3D" id="3.40.50.1000">
    <property type="entry name" value="HAD superfamily/HAD-like"/>
    <property type="match status" value="1"/>
</dbReference>
<feature type="transmembrane region" description="Helical" evidence="2">
    <location>
        <begin position="286"/>
        <end position="306"/>
    </location>
</feature>
<dbReference type="GO" id="GO:0016787">
    <property type="term" value="F:hydrolase activity"/>
    <property type="evidence" value="ECO:0007669"/>
    <property type="project" value="UniProtKB-KW"/>
</dbReference>
<dbReference type="AlphaFoldDB" id="A0A3L8PLQ6"/>
<dbReference type="Pfam" id="PF00702">
    <property type="entry name" value="Hydrolase"/>
    <property type="match status" value="1"/>
</dbReference>
<feature type="transmembrane region" description="Helical" evidence="2">
    <location>
        <begin position="27"/>
        <end position="47"/>
    </location>
</feature>
<dbReference type="SUPFAM" id="SSF56784">
    <property type="entry name" value="HAD-like"/>
    <property type="match status" value="1"/>
</dbReference>
<dbReference type="SUPFAM" id="SSF81660">
    <property type="entry name" value="Metal cation-transporting ATPase, ATP-binding domain N"/>
    <property type="match status" value="1"/>
</dbReference>
<proteinExistence type="inferred from homology"/>
<dbReference type="EMBL" id="RDBF01000012">
    <property type="protein sequence ID" value="RLV54942.1"/>
    <property type="molecule type" value="Genomic_DNA"/>
</dbReference>
<reference evidence="3 4" key="1">
    <citation type="submission" date="2018-10" db="EMBL/GenBank/DDBJ databases">
        <title>Aeromicrobium sp. 9W16Y-2 whole genome shotgun sequence.</title>
        <authorList>
            <person name="Li F."/>
        </authorList>
    </citation>
    <scope>NUCLEOTIDE SEQUENCE [LARGE SCALE GENOMIC DNA]</scope>
    <source>
        <strain evidence="3 4">9W16Y-2</strain>
    </source>
</reference>
<dbReference type="PANTHER" id="PTHR48085">
    <property type="entry name" value="CADMIUM/ZINC-TRANSPORTING ATPASE HMA2-RELATED"/>
    <property type="match status" value="1"/>
</dbReference>
<keyword evidence="4" id="KW-1185">Reference proteome</keyword>
<evidence type="ECO:0000313" key="4">
    <source>
        <dbReference type="Proteomes" id="UP000282515"/>
    </source>
</evidence>
<keyword evidence="2" id="KW-1133">Transmembrane helix</keyword>
<dbReference type="RefSeq" id="WP_121795218.1">
    <property type="nucleotide sequence ID" value="NZ_RDBF01000012.1"/>
</dbReference>
<dbReference type="Gene3D" id="3.40.1110.10">
    <property type="entry name" value="Calcium-transporting ATPase, cytoplasmic domain N"/>
    <property type="match status" value="1"/>
</dbReference>
<dbReference type="InterPro" id="IPR023214">
    <property type="entry name" value="HAD_sf"/>
</dbReference>
<keyword evidence="2" id="KW-0812">Transmembrane</keyword>
<dbReference type="Proteomes" id="UP000282515">
    <property type="component" value="Unassembled WGS sequence"/>
</dbReference>
<comment type="similarity">
    <text evidence="1">Belongs to the cation transport ATPase (P-type) (TC 3.A.3) family. Type IB subfamily.</text>
</comment>
<feature type="transmembrane region" description="Helical" evidence="2">
    <location>
        <begin position="5"/>
        <end position="21"/>
    </location>
</feature>
<dbReference type="OrthoDB" id="3748306at2"/>
<evidence type="ECO:0000256" key="2">
    <source>
        <dbReference type="SAM" id="Phobius"/>
    </source>
</evidence>
<dbReference type="GO" id="GO:0000166">
    <property type="term" value="F:nucleotide binding"/>
    <property type="evidence" value="ECO:0007669"/>
    <property type="project" value="InterPro"/>
</dbReference>